<evidence type="ECO:0000313" key="2">
    <source>
        <dbReference type="EMBL" id="TCW01227.1"/>
    </source>
</evidence>
<accession>A0A4R3Z4U4</accession>
<proteinExistence type="predicted"/>
<dbReference type="RefSeq" id="WP_132226247.1">
    <property type="nucleotide sequence ID" value="NZ_JANKBF010000006.1"/>
</dbReference>
<dbReference type="AlphaFoldDB" id="A0A4R3Z4U4"/>
<reference evidence="2 3" key="1">
    <citation type="submission" date="2019-03" db="EMBL/GenBank/DDBJ databases">
        <title>Genomic Encyclopedia of Type Strains, Phase IV (KMG-IV): sequencing the most valuable type-strain genomes for metagenomic binning, comparative biology and taxonomic classification.</title>
        <authorList>
            <person name="Goeker M."/>
        </authorList>
    </citation>
    <scope>NUCLEOTIDE SEQUENCE [LARGE SCALE GENOMIC DNA]</scope>
    <source>
        <strain evidence="2 3">DSM 29487</strain>
    </source>
</reference>
<dbReference type="EMBL" id="SMCQ01000004">
    <property type="protein sequence ID" value="TCW01227.1"/>
    <property type="molecule type" value="Genomic_DNA"/>
</dbReference>
<evidence type="ECO:0000313" key="3">
    <source>
        <dbReference type="Proteomes" id="UP000295515"/>
    </source>
</evidence>
<keyword evidence="1" id="KW-0472">Membrane</keyword>
<keyword evidence="3" id="KW-1185">Reference proteome</keyword>
<protein>
    <submittedName>
        <fullName evidence="2">Uncharacterized protein</fullName>
    </submittedName>
</protein>
<organism evidence="2 3">
    <name type="scientific">Longibaculum muris</name>
    <dbReference type="NCBI Taxonomy" id="1796628"/>
    <lineage>
        <taxon>Bacteria</taxon>
        <taxon>Bacillati</taxon>
        <taxon>Bacillota</taxon>
        <taxon>Erysipelotrichia</taxon>
        <taxon>Erysipelotrichales</taxon>
        <taxon>Coprobacillaceae</taxon>
        <taxon>Longibaculum</taxon>
    </lineage>
</organism>
<dbReference type="Proteomes" id="UP000295515">
    <property type="component" value="Unassembled WGS sequence"/>
</dbReference>
<dbReference type="GeneID" id="98914739"/>
<gene>
    <name evidence="2" type="ORF">EDD60_10444</name>
</gene>
<evidence type="ECO:0000256" key="1">
    <source>
        <dbReference type="SAM" id="Phobius"/>
    </source>
</evidence>
<name>A0A4R3Z4U4_9FIRM</name>
<keyword evidence="1" id="KW-1133">Transmembrane helix</keyword>
<comment type="caution">
    <text evidence="2">The sequence shown here is derived from an EMBL/GenBank/DDBJ whole genome shotgun (WGS) entry which is preliminary data.</text>
</comment>
<feature type="transmembrane region" description="Helical" evidence="1">
    <location>
        <begin position="15"/>
        <end position="39"/>
    </location>
</feature>
<keyword evidence="1" id="KW-0812">Transmembrane</keyword>
<sequence>MNELYELAKQIDVIIIFYFFMGAGIYGIVSTIMNGIWLIKDSIKKHKAKKKSAEETTEE</sequence>